<protein>
    <submittedName>
        <fullName evidence="1">Putative prohead protease</fullName>
    </submittedName>
</protein>
<reference evidence="1" key="2">
    <citation type="journal article" date="2017" name="Nat. Commun.">
        <title>Single-virus genomics reveals hidden cosmopolitan and abundant viruses.</title>
        <authorList>
            <person name="Martinez-Hernandez F."/>
            <person name="Fornas O."/>
            <person name="Lluesma Gomez M."/>
            <person name="Bolduc B."/>
            <person name="de la Cruz Pena M.J."/>
            <person name="Martinez J.M."/>
            <person name="Anton J."/>
            <person name="Gasol J.M."/>
            <person name="Rosselli R."/>
            <person name="Rodriguez-Valera F."/>
            <person name="Sullivan M.B."/>
            <person name="Acinas S.G."/>
            <person name="Martinez-Garcia M."/>
        </authorList>
    </citation>
    <scope>NUCLEOTIDE SEQUENCE</scope>
</reference>
<keyword evidence="1" id="KW-0645">Protease</keyword>
<accession>A0A218ML64</accession>
<dbReference type="GO" id="GO:0006508">
    <property type="term" value="P:proteolysis"/>
    <property type="evidence" value="ECO:0007669"/>
    <property type="project" value="UniProtKB-KW"/>
</dbReference>
<proteinExistence type="predicted"/>
<keyword evidence="1" id="KW-0378">Hydrolase</keyword>
<sequence>MLLTEYRPFQVDKQLAEQAIKANKPLVVSGILQRAEAKNQNGRIYPTEILKREVEEYMKGPVTENRAMGELDHPESSVINLQNVSHTIKRCWWDGDDVMGDVEILSTPAGNILKALFAAGITVGISSRGMGSVKENMMEGTVEVQDDFELLCWDFVSTPSTHGAFMAPKTNVSLNEIKNKLPEYKYTNVNNIVRDILCDNTGVCRL</sequence>
<dbReference type="EMBL" id="KY052811">
    <property type="protein sequence ID" value="ASF00019.1"/>
    <property type="molecule type" value="Genomic_DNA"/>
</dbReference>
<dbReference type="Pfam" id="PF03420">
    <property type="entry name" value="Peptidase_S77"/>
    <property type="match status" value="1"/>
</dbReference>
<reference evidence="1" key="1">
    <citation type="submission" date="2016-10" db="EMBL/GenBank/DDBJ databases">
        <authorList>
            <person name="Varghese N."/>
        </authorList>
    </citation>
    <scope>NUCLEOTIDE SEQUENCE</scope>
</reference>
<organism evidence="1">
    <name type="scientific">uncultured virus</name>
    <dbReference type="NCBI Taxonomy" id="340016"/>
    <lineage>
        <taxon>Viruses</taxon>
        <taxon>environmental samples</taxon>
    </lineage>
</organism>
<name>A0A218ML64_9VIRU</name>
<dbReference type="GO" id="GO:0008233">
    <property type="term" value="F:peptidase activity"/>
    <property type="evidence" value="ECO:0007669"/>
    <property type="project" value="UniProtKB-KW"/>
</dbReference>
<evidence type="ECO:0000313" key="1">
    <source>
        <dbReference type="EMBL" id="ASF00019.1"/>
    </source>
</evidence>
<dbReference type="InterPro" id="IPR005082">
    <property type="entry name" value="Peptidase_U9_T4_prohead"/>
</dbReference>